<dbReference type="EMBL" id="DP000011">
    <property type="protein sequence ID" value="ABA98805.1"/>
    <property type="molecule type" value="Genomic_DNA"/>
</dbReference>
<protein>
    <submittedName>
        <fullName evidence="1">Uncharacterized protein</fullName>
    </submittedName>
</protein>
<gene>
    <name evidence="1" type="ordered locus">LOC_Os12g34780</name>
</gene>
<reference evidence="1" key="3">
    <citation type="submission" date="2006-01" db="EMBL/GenBank/DDBJ databases">
        <authorList>
            <person name="Buell R."/>
        </authorList>
    </citation>
    <scope>NUCLEOTIDE SEQUENCE</scope>
</reference>
<organism evidence="1">
    <name type="scientific">Oryza sativa subsp. japonica</name>
    <name type="common">Rice</name>
    <dbReference type="NCBI Taxonomy" id="39947"/>
    <lineage>
        <taxon>Eukaryota</taxon>
        <taxon>Viridiplantae</taxon>
        <taxon>Streptophyta</taxon>
        <taxon>Embryophyta</taxon>
        <taxon>Tracheophyta</taxon>
        <taxon>Spermatophyta</taxon>
        <taxon>Magnoliopsida</taxon>
        <taxon>Liliopsida</taxon>
        <taxon>Poales</taxon>
        <taxon>Poaceae</taxon>
        <taxon>BOP clade</taxon>
        <taxon>Oryzoideae</taxon>
        <taxon>Oryzeae</taxon>
        <taxon>Oryzinae</taxon>
        <taxon>Oryza</taxon>
        <taxon>Oryza sativa</taxon>
    </lineage>
</organism>
<accession>Q2QPE2</accession>
<evidence type="ECO:0000313" key="1">
    <source>
        <dbReference type="EMBL" id="ABA98805.1"/>
    </source>
</evidence>
<reference evidence="1" key="2">
    <citation type="submission" date="2005-04" db="EMBL/GenBank/DDBJ databases">
        <authorList>
            <person name="Buell C.R."/>
            <person name="Wing R.A."/>
            <person name="McCombie W.A."/>
            <person name="Ouyang S."/>
        </authorList>
    </citation>
    <scope>NUCLEOTIDE SEQUENCE</scope>
</reference>
<name>Q2QPE2_ORYSJ</name>
<reference evidence="1" key="1">
    <citation type="journal article" date="2005" name="BMC Biol.">
        <title>The sequence of rice chromosomes 11 and 12, rich in disease resistance genes and recent gene duplications.</title>
        <authorList>
            <consortium name="The rice chromosomes 11 and 12 sequencing consortia"/>
        </authorList>
    </citation>
    <scope>NUCLEOTIDE SEQUENCE [LARGE SCALE GENOMIC DNA]</scope>
</reference>
<proteinExistence type="predicted"/>
<sequence>MAFYKCEVYLGTEIDSRLIQVGVPTDKLVNKSQALSWLKQNNPVKVQFDIYTAGYQFCPVHHDKSENITPSI</sequence>
<dbReference type="AlphaFoldDB" id="Q2QPE2"/>